<evidence type="ECO:0000313" key="2">
    <source>
        <dbReference type="WBParaSite" id="ES5_v2.g13838.t1"/>
    </source>
</evidence>
<dbReference type="WBParaSite" id="ES5_v2.g13838.t1">
    <property type="protein sequence ID" value="ES5_v2.g13838.t1"/>
    <property type="gene ID" value="ES5_v2.g13838"/>
</dbReference>
<evidence type="ECO:0000313" key="1">
    <source>
        <dbReference type="Proteomes" id="UP000887579"/>
    </source>
</evidence>
<name>A0AC34F9I3_9BILA</name>
<dbReference type="Proteomes" id="UP000887579">
    <property type="component" value="Unplaced"/>
</dbReference>
<organism evidence="1 2">
    <name type="scientific">Panagrolaimus sp. ES5</name>
    <dbReference type="NCBI Taxonomy" id="591445"/>
    <lineage>
        <taxon>Eukaryota</taxon>
        <taxon>Metazoa</taxon>
        <taxon>Ecdysozoa</taxon>
        <taxon>Nematoda</taxon>
        <taxon>Chromadorea</taxon>
        <taxon>Rhabditida</taxon>
        <taxon>Tylenchina</taxon>
        <taxon>Panagrolaimomorpha</taxon>
        <taxon>Panagrolaimoidea</taxon>
        <taxon>Panagrolaimidae</taxon>
        <taxon>Panagrolaimus</taxon>
    </lineage>
</organism>
<accession>A0AC34F9I3</accession>
<sequence>MKIYENDGILKIKKAYRAAETLMRLNEMNKLKPNTPYDPDTQTEYANQMTNSHMCLYEFKESAEFIAFTDWDDVLVGPNFGQTLATFADSFHKLSVAYPFAVAYAIPRFPFDPFSYSHSQLFHKLIYKCYAPIEKAAQDDSLMICPTHKACIYPEQNITVIKVQTTHKSSKLIGGYIWHERDIFNFVESKKGCL</sequence>
<reference evidence="2" key="1">
    <citation type="submission" date="2022-11" db="UniProtKB">
        <authorList>
            <consortium name="WormBaseParasite"/>
        </authorList>
    </citation>
    <scope>IDENTIFICATION</scope>
</reference>
<proteinExistence type="predicted"/>
<protein>
    <submittedName>
        <fullName evidence="2">Glycosyltransferase family 92 protein</fullName>
    </submittedName>
</protein>